<reference evidence="1 2" key="1">
    <citation type="journal article" date="2019" name="Nat. Ecol. Evol.">
        <title>Megaphylogeny resolves global patterns of mushroom evolution.</title>
        <authorList>
            <person name="Varga T."/>
            <person name="Krizsan K."/>
            <person name="Foldi C."/>
            <person name="Dima B."/>
            <person name="Sanchez-Garcia M."/>
            <person name="Sanchez-Ramirez S."/>
            <person name="Szollosi G.J."/>
            <person name="Szarkandi J.G."/>
            <person name="Papp V."/>
            <person name="Albert L."/>
            <person name="Andreopoulos W."/>
            <person name="Angelini C."/>
            <person name="Antonin V."/>
            <person name="Barry K.W."/>
            <person name="Bougher N.L."/>
            <person name="Buchanan P."/>
            <person name="Buyck B."/>
            <person name="Bense V."/>
            <person name="Catcheside P."/>
            <person name="Chovatia M."/>
            <person name="Cooper J."/>
            <person name="Damon W."/>
            <person name="Desjardin D."/>
            <person name="Finy P."/>
            <person name="Geml J."/>
            <person name="Haridas S."/>
            <person name="Hughes K."/>
            <person name="Justo A."/>
            <person name="Karasinski D."/>
            <person name="Kautmanova I."/>
            <person name="Kiss B."/>
            <person name="Kocsube S."/>
            <person name="Kotiranta H."/>
            <person name="LaButti K.M."/>
            <person name="Lechner B.E."/>
            <person name="Liimatainen K."/>
            <person name="Lipzen A."/>
            <person name="Lukacs Z."/>
            <person name="Mihaltcheva S."/>
            <person name="Morgado L.N."/>
            <person name="Niskanen T."/>
            <person name="Noordeloos M.E."/>
            <person name="Ohm R.A."/>
            <person name="Ortiz-Santana B."/>
            <person name="Ovrebo C."/>
            <person name="Racz N."/>
            <person name="Riley R."/>
            <person name="Savchenko A."/>
            <person name="Shiryaev A."/>
            <person name="Soop K."/>
            <person name="Spirin V."/>
            <person name="Szebenyi C."/>
            <person name="Tomsovsky M."/>
            <person name="Tulloss R.E."/>
            <person name="Uehling J."/>
            <person name="Grigoriev I.V."/>
            <person name="Vagvolgyi C."/>
            <person name="Papp T."/>
            <person name="Martin F.M."/>
            <person name="Miettinen O."/>
            <person name="Hibbett D.S."/>
            <person name="Nagy L.G."/>
        </authorList>
    </citation>
    <scope>NUCLEOTIDE SEQUENCE [LARGE SCALE GENOMIC DNA]</scope>
    <source>
        <strain evidence="1 2">HHB13444</strain>
    </source>
</reference>
<name>A0A5C3PDX1_9APHY</name>
<sequence>MHARQLTTHRAGWASGSLYALEEAYVLGVRLCMQLLNCVRMSCGDWLQTCGKAFRSMKYVRQRRSGHMPNHIGGTSRPTAVPVRRCTIPAPLPVSLSVPGRRVSPQRRGGLHTPRQPKDRILLCLYRWSETLHLHGHDENEQHWRQVRTWPLDRKVDEHEAELACNTDVPLYPQTRPACVAPPHASCVYTRSRLGRYGPVSSSHALVLQGPSSALPHVTEARSPASCAQPGRVSIFCIHHTNGRQYPSKSLLRRG</sequence>
<evidence type="ECO:0000313" key="2">
    <source>
        <dbReference type="Proteomes" id="UP000308197"/>
    </source>
</evidence>
<dbReference type="EMBL" id="ML211132">
    <property type="protein sequence ID" value="TFK87945.1"/>
    <property type="molecule type" value="Genomic_DNA"/>
</dbReference>
<gene>
    <name evidence="1" type="ORF">K466DRAFT_93162</name>
</gene>
<proteinExistence type="predicted"/>
<protein>
    <submittedName>
        <fullName evidence="1">Uncharacterized protein</fullName>
    </submittedName>
</protein>
<organism evidence="1 2">
    <name type="scientific">Polyporus arcularius HHB13444</name>
    <dbReference type="NCBI Taxonomy" id="1314778"/>
    <lineage>
        <taxon>Eukaryota</taxon>
        <taxon>Fungi</taxon>
        <taxon>Dikarya</taxon>
        <taxon>Basidiomycota</taxon>
        <taxon>Agaricomycotina</taxon>
        <taxon>Agaricomycetes</taxon>
        <taxon>Polyporales</taxon>
        <taxon>Polyporaceae</taxon>
        <taxon>Polyporus</taxon>
    </lineage>
</organism>
<evidence type="ECO:0000313" key="1">
    <source>
        <dbReference type="EMBL" id="TFK87945.1"/>
    </source>
</evidence>
<accession>A0A5C3PDX1</accession>
<keyword evidence="2" id="KW-1185">Reference proteome</keyword>
<dbReference type="AlphaFoldDB" id="A0A5C3PDX1"/>
<dbReference type="InParanoid" id="A0A5C3PDX1"/>
<dbReference type="Proteomes" id="UP000308197">
    <property type="component" value="Unassembled WGS sequence"/>
</dbReference>